<dbReference type="InterPro" id="IPR050565">
    <property type="entry name" value="LYPA1-2/EST-like"/>
</dbReference>
<keyword evidence="5" id="KW-1185">Reference proteome</keyword>
<name>B0BZF7_ACAM1</name>
<dbReference type="SUPFAM" id="SSF53474">
    <property type="entry name" value="alpha/beta-Hydrolases"/>
    <property type="match status" value="1"/>
</dbReference>
<gene>
    <name evidence="4" type="ordered locus">AM1_5757</name>
</gene>
<evidence type="ECO:0000313" key="4">
    <source>
        <dbReference type="EMBL" id="ABW30702.1"/>
    </source>
</evidence>
<sequence>MSLSVITLAPTTGQPPVGLFVALHGWGSNAEDLASLAPYLNLPTYQFCFPNAPLPHPHAPGGFMWYDLNTQAGLPDSRQLLLDWLQGLAVETQVPLDRIILVGFSQGGAMTLDIGARLPLAGLICLSGYLHPSITPLFSQNTGPVLLIHGQQDPVVPLSAAQTSEQALRQAGVAVQYHELPMAHEINPEALGLIQDFAVSLAP</sequence>
<dbReference type="Proteomes" id="UP000000268">
    <property type="component" value="Chromosome"/>
</dbReference>
<keyword evidence="2" id="KW-0378">Hydrolase</keyword>
<dbReference type="GO" id="GO:0016787">
    <property type="term" value="F:hydrolase activity"/>
    <property type="evidence" value="ECO:0007669"/>
    <property type="project" value="UniProtKB-KW"/>
</dbReference>
<dbReference type="OrthoDB" id="9801763at2"/>
<evidence type="ECO:0000259" key="3">
    <source>
        <dbReference type="Pfam" id="PF02230"/>
    </source>
</evidence>
<dbReference type="InterPro" id="IPR003140">
    <property type="entry name" value="PLipase/COase/thioEstase"/>
</dbReference>
<dbReference type="Pfam" id="PF02230">
    <property type="entry name" value="Abhydrolase_2"/>
    <property type="match status" value="1"/>
</dbReference>
<organism evidence="4 5">
    <name type="scientific">Acaryochloris marina (strain MBIC 11017)</name>
    <dbReference type="NCBI Taxonomy" id="329726"/>
    <lineage>
        <taxon>Bacteria</taxon>
        <taxon>Bacillati</taxon>
        <taxon>Cyanobacteriota</taxon>
        <taxon>Cyanophyceae</taxon>
        <taxon>Acaryochloridales</taxon>
        <taxon>Acaryochloridaceae</taxon>
        <taxon>Acaryochloris</taxon>
    </lineage>
</organism>
<dbReference type="AlphaFoldDB" id="B0BZF7"/>
<proteinExistence type="inferred from homology"/>
<dbReference type="InterPro" id="IPR029058">
    <property type="entry name" value="AB_hydrolase_fold"/>
</dbReference>
<dbReference type="KEGG" id="amr:AM1_5757"/>
<evidence type="ECO:0000313" key="5">
    <source>
        <dbReference type="Proteomes" id="UP000000268"/>
    </source>
</evidence>
<comment type="similarity">
    <text evidence="1">Belongs to the AB hydrolase superfamily. AB hydrolase 2 family.</text>
</comment>
<evidence type="ECO:0000256" key="2">
    <source>
        <dbReference type="ARBA" id="ARBA00022801"/>
    </source>
</evidence>
<evidence type="ECO:0000256" key="1">
    <source>
        <dbReference type="ARBA" id="ARBA00006499"/>
    </source>
</evidence>
<protein>
    <submittedName>
        <fullName evidence="4">Phospholipase/carboxylesterase</fullName>
    </submittedName>
</protein>
<dbReference type="HOGENOM" id="CLU_049413_5_1_3"/>
<dbReference type="EMBL" id="CP000828">
    <property type="protein sequence ID" value="ABW30702.1"/>
    <property type="molecule type" value="Genomic_DNA"/>
</dbReference>
<feature type="domain" description="Phospholipase/carboxylesterase/thioesterase" evidence="3">
    <location>
        <begin position="15"/>
        <end position="197"/>
    </location>
</feature>
<dbReference type="PANTHER" id="PTHR10655">
    <property type="entry name" value="LYSOPHOSPHOLIPASE-RELATED"/>
    <property type="match status" value="1"/>
</dbReference>
<dbReference type="Gene3D" id="3.40.50.1820">
    <property type="entry name" value="alpha/beta hydrolase"/>
    <property type="match status" value="1"/>
</dbReference>
<reference evidence="4 5" key="1">
    <citation type="journal article" date="2008" name="Proc. Natl. Acad. Sci. U.S.A.">
        <title>Niche adaptation and genome expansion in the chlorophyll d-producing cyanobacterium Acaryochloris marina.</title>
        <authorList>
            <person name="Swingley W.D."/>
            <person name="Chen M."/>
            <person name="Cheung P.C."/>
            <person name="Conrad A.L."/>
            <person name="Dejesa L.C."/>
            <person name="Hao J."/>
            <person name="Honchak B.M."/>
            <person name="Karbach L.E."/>
            <person name="Kurdoglu A."/>
            <person name="Lahiri S."/>
            <person name="Mastrian S.D."/>
            <person name="Miyashita H."/>
            <person name="Page L."/>
            <person name="Ramakrishna P."/>
            <person name="Satoh S."/>
            <person name="Sattley W.M."/>
            <person name="Shimada Y."/>
            <person name="Taylor H.L."/>
            <person name="Tomo T."/>
            <person name="Tsuchiya T."/>
            <person name="Wang Z.T."/>
            <person name="Raymond J."/>
            <person name="Mimuro M."/>
            <person name="Blankenship R.E."/>
            <person name="Touchman J.W."/>
        </authorList>
    </citation>
    <scope>NUCLEOTIDE SEQUENCE [LARGE SCALE GENOMIC DNA]</scope>
    <source>
        <strain evidence="5">MBIC 11017</strain>
    </source>
</reference>
<dbReference type="eggNOG" id="COG0400">
    <property type="taxonomic scope" value="Bacteria"/>
</dbReference>
<dbReference type="RefSeq" id="WP_012165916.1">
    <property type="nucleotide sequence ID" value="NC_009925.1"/>
</dbReference>
<dbReference type="STRING" id="329726.AM1_5757"/>
<accession>B0BZF7</accession>
<dbReference type="PANTHER" id="PTHR10655:SF17">
    <property type="entry name" value="LYSOPHOSPHOLIPASE-LIKE PROTEIN 1"/>
    <property type="match status" value="1"/>
</dbReference>